<dbReference type="RefSeq" id="WP_210220850.1">
    <property type="nucleotide sequence ID" value="NZ_CP072794.1"/>
</dbReference>
<organism evidence="2 3">
    <name type="scientific">Thiothrix unzii</name>
    <dbReference type="NCBI Taxonomy" id="111769"/>
    <lineage>
        <taxon>Bacteria</taxon>
        <taxon>Pseudomonadati</taxon>
        <taxon>Pseudomonadota</taxon>
        <taxon>Gammaproteobacteria</taxon>
        <taxon>Thiotrichales</taxon>
        <taxon>Thiotrichaceae</taxon>
        <taxon>Thiothrix</taxon>
    </lineage>
</organism>
<dbReference type="Proteomes" id="UP000672009">
    <property type="component" value="Plasmid pTunz7"/>
</dbReference>
<protein>
    <submittedName>
        <fullName evidence="2">Uncharacterized protein</fullName>
    </submittedName>
</protein>
<dbReference type="EMBL" id="CP072794">
    <property type="protein sequence ID" value="QTR55386.1"/>
    <property type="molecule type" value="Genomic_DNA"/>
</dbReference>
<evidence type="ECO:0000313" key="2">
    <source>
        <dbReference type="EMBL" id="QTR55386.1"/>
    </source>
</evidence>
<evidence type="ECO:0000256" key="1">
    <source>
        <dbReference type="SAM" id="Phobius"/>
    </source>
</evidence>
<proteinExistence type="predicted"/>
<keyword evidence="2" id="KW-0614">Plasmid</keyword>
<reference evidence="2" key="1">
    <citation type="submission" date="2021-04" db="EMBL/GenBank/DDBJ databases">
        <title>Genomics, taxonomy and metabolism of representatives of sulfur bacteria of the genus Thiothrix: Thiothrix fructosivorans QT, Thiothrix unzii A1T and three new species, Thiothrix subterranea sp. nov., Thiothrix litoralis sp. nov. and 'Candidatus Thiothrix anitrata' sp. nov.</title>
        <authorList>
            <person name="Ravin N.V."/>
            <person name="Smolyakov D."/>
            <person name="Rudenko T.S."/>
            <person name="Mardanov A.V."/>
            <person name="Beletsky A.V."/>
            <person name="Markov N.D."/>
            <person name="Fomenkov A.I."/>
            <person name="Roberts R.J."/>
            <person name="Karnachuk O.V."/>
            <person name="Novikov A."/>
            <person name="Grabovich M.Y."/>
        </authorList>
    </citation>
    <scope>NUCLEOTIDE SEQUENCE</scope>
    <source>
        <strain evidence="2">A1</strain>
        <plasmid evidence="2">pTunz7</plasmid>
    </source>
</reference>
<keyword evidence="1" id="KW-1133">Transmembrane helix</keyword>
<gene>
    <name evidence="2" type="ORF">J9260_17895</name>
</gene>
<name>A0A975IIP3_9GAMM</name>
<dbReference type="KEGG" id="tun:J9260_17895"/>
<dbReference type="AlphaFoldDB" id="A0A975IIP3"/>
<geneLocation type="plasmid" evidence="2 3">
    <name>pTunz7</name>
</geneLocation>
<evidence type="ECO:0000313" key="3">
    <source>
        <dbReference type="Proteomes" id="UP000672009"/>
    </source>
</evidence>
<sequence length="103" mass="11751">MNKKHTKQVLWGCAFSVVDGVGEKFPLCAFIYLQYLYIYEAFFLFIINTLYRKLLQKAGQLLQKAGQLLQKAGQLLQKAGQLLQKAGQLLQKAGQLLQIFDKK</sequence>
<feature type="transmembrane region" description="Helical" evidence="1">
    <location>
        <begin position="30"/>
        <end position="51"/>
    </location>
</feature>
<keyword evidence="1" id="KW-0812">Transmembrane</keyword>
<keyword evidence="1" id="KW-0472">Membrane</keyword>
<accession>A0A975IIP3</accession>
<keyword evidence="3" id="KW-1185">Reference proteome</keyword>